<protein>
    <submittedName>
        <fullName evidence="3">CRISPR-associated Cas5 family protein</fullName>
    </submittedName>
</protein>
<dbReference type="InterPro" id="IPR010147">
    <property type="entry name" value="CRISPR-assoc_prot_CasD"/>
</dbReference>
<dbReference type="OrthoDB" id="3189549at2"/>
<keyword evidence="1" id="KW-0051">Antiviral defense</keyword>
<dbReference type="InterPro" id="IPR013422">
    <property type="entry name" value="CRISPR-assoc_prot_Cas5_N"/>
</dbReference>
<dbReference type="NCBIfam" id="TIGR01868">
    <property type="entry name" value="casD_Cas5e"/>
    <property type="match status" value="1"/>
</dbReference>
<dbReference type="AlphaFoldDB" id="K9ASF3"/>
<dbReference type="Pfam" id="PF09704">
    <property type="entry name" value="Cas_Cas5d"/>
    <property type="match status" value="1"/>
</dbReference>
<dbReference type="InterPro" id="IPR021124">
    <property type="entry name" value="CRISPR-assoc_prot_Cas5"/>
</dbReference>
<dbReference type="RefSeq" id="WP_009380506.1">
    <property type="nucleotide sequence ID" value="NZ_AMSP01000015.1"/>
</dbReference>
<dbReference type="GO" id="GO:0043571">
    <property type="term" value="P:maintenance of CRISPR repeat elements"/>
    <property type="evidence" value="ECO:0007669"/>
    <property type="project" value="InterPro"/>
</dbReference>
<dbReference type="CDD" id="cd09756">
    <property type="entry name" value="Cas5_I-E"/>
    <property type="match status" value="1"/>
</dbReference>
<accession>K9ASF3</accession>
<dbReference type="Gene3D" id="3.30.70.2660">
    <property type="match status" value="1"/>
</dbReference>
<proteinExistence type="predicted"/>
<dbReference type="GO" id="GO:0003723">
    <property type="term" value="F:RNA binding"/>
    <property type="evidence" value="ECO:0007669"/>
    <property type="project" value="InterPro"/>
</dbReference>
<sequence length="250" mass="27587">MSTLLLRLSGPMQSWGMKGRFTRRTTELQPTKSGVVGLLAAAMGRRRADPIEDLAGLRMGVRVEQPGRLLRDFQTASRVGVTAPLSYRYYLSDAVFLAAVEGPEELLKGIETALHAPKFPLYLGRRAFPPTGELSLGVLPQTMAEVLDSMPWRASKVVMRSNSSPEVALRVVRDVEPDEESTDVFEDVPITFDPNRRLFGSRPVIEYWVRRPNAELANSASKHEVGASGDRSMAHDPLGYLGGPHVSQQM</sequence>
<feature type="region of interest" description="Disordered" evidence="2">
    <location>
        <begin position="218"/>
        <end position="250"/>
    </location>
</feature>
<reference evidence="3 4" key="1">
    <citation type="submission" date="2012-09" db="EMBL/GenBank/DDBJ databases">
        <title>Genome Sequence of Brevibacterium casei S18.</title>
        <authorList>
            <person name="Sharma R."/>
            <person name="Singh A."/>
            <person name="Jangir P.K."/>
        </authorList>
    </citation>
    <scope>NUCLEOTIDE SEQUENCE [LARGE SCALE GENOMIC DNA]</scope>
    <source>
        <strain evidence="3 4">S18</strain>
    </source>
</reference>
<comment type="caution">
    <text evidence="3">The sequence shown here is derived from an EMBL/GenBank/DDBJ whole genome shotgun (WGS) entry which is preliminary data.</text>
</comment>
<name>K9ASF3_9MICO</name>
<dbReference type="EMBL" id="AMSP01000015">
    <property type="protein sequence ID" value="EKU45567.1"/>
    <property type="molecule type" value="Genomic_DNA"/>
</dbReference>
<organism evidence="3 4">
    <name type="scientific">Brevibacterium casei S18</name>
    <dbReference type="NCBI Taxonomy" id="1229781"/>
    <lineage>
        <taxon>Bacteria</taxon>
        <taxon>Bacillati</taxon>
        <taxon>Actinomycetota</taxon>
        <taxon>Actinomycetes</taxon>
        <taxon>Micrococcales</taxon>
        <taxon>Brevibacteriaceae</taxon>
        <taxon>Brevibacterium</taxon>
    </lineage>
</organism>
<dbReference type="NCBIfam" id="TIGR02593">
    <property type="entry name" value="CRISPR_cas5"/>
    <property type="match status" value="1"/>
</dbReference>
<evidence type="ECO:0000256" key="2">
    <source>
        <dbReference type="SAM" id="MobiDB-lite"/>
    </source>
</evidence>
<dbReference type="eggNOG" id="ENOG502ZBPB">
    <property type="taxonomic scope" value="Bacteria"/>
</dbReference>
<dbReference type="GO" id="GO:0051607">
    <property type="term" value="P:defense response to virus"/>
    <property type="evidence" value="ECO:0007669"/>
    <property type="project" value="UniProtKB-KW"/>
</dbReference>
<evidence type="ECO:0000256" key="1">
    <source>
        <dbReference type="ARBA" id="ARBA00023118"/>
    </source>
</evidence>
<dbReference type="Proteomes" id="UP000009879">
    <property type="component" value="Unassembled WGS sequence"/>
</dbReference>
<evidence type="ECO:0000313" key="3">
    <source>
        <dbReference type="EMBL" id="EKU45567.1"/>
    </source>
</evidence>
<gene>
    <name evidence="3" type="ORF">C272_14518</name>
</gene>
<evidence type="ECO:0000313" key="4">
    <source>
        <dbReference type="Proteomes" id="UP000009879"/>
    </source>
</evidence>
<keyword evidence="4" id="KW-1185">Reference proteome</keyword>